<evidence type="ECO:0008006" key="5">
    <source>
        <dbReference type="Google" id="ProtNLM"/>
    </source>
</evidence>
<protein>
    <recommendedName>
        <fullName evidence="5">DUF3592 domain-containing protein</fullName>
    </recommendedName>
</protein>
<feature type="chain" id="PRO_5044802071" description="DUF3592 domain-containing protein" evidence="2">
    <location>
        <begin position="20"/>
        <end position="164"/>
    </location>
</feature>
<keyword evidence="1" id="KW-0812">Transmembrane</keyword>
<evidence type="ECO:0000313" key="4">
    <source>
        <dbReference type="Proteomes" id="UP000037179"/>
    </source>
</evidence>
<dbReference type="AlphaFoldDB" id="A0ABC9YZ21"/>
<dbReference type="PANTHER" id="PTHR42305:SF1">
    <property type="entry name" value="MEMBRANE PROTEIN RV1733C-RELATED"/>
    <property type="match status" value="1"/>
</dbReference>
<keyword evidence="1" id="KW-0472">Membrane</keyword>
<accession>A0ABC9YZ21</accession>
<gene>
    <name evidence="3" type="ORF">NSK11_contig00081-0035</name>
</gene>
<dbReference type="EMBL" id="BBYQ01000081">
    <property type="protein sequence ID" value="GAP30486.1"/>
    <property type="molecule type" value="Genomic_DNA"/>
</dbReference>
<keyword evidence="1" id="KW-1133">Transmembrane helix</keyword>
<keyword evidence="2" id="KW-0732">Signal</keyword>
<reference evidence="3 4" key="2">
    <citation type="journal article" date="2016" name="Genome Announc.">
        <title>Draft Genome Sequence of Erythromycin- and Oxytetracycline-Sensitive Nocardia seriolae Strain U-1 (NBRC 110359).</title>
        <authorList>
            <person name="Imajoh M."/>
            <person name="Sukeda M."/>
            <person name="Shimizu M."/>
            <person name="Yamane J."/>
            <person name="Ohnishi K."/>
            <person name="Oshima S."/>
        </authorList>
    </citation>
    <scope>NUCLEOTIDE SEQUENCE [LARGE SCALE GENOMIC DNA]</scope>
    <source>
        <strain evidence="3 4">U-1</strain>
    </source>
</reference>
<dbReference type="Proteomes" id="UP000037179">
    <property type="component" value="Unassembled WGS sequence"/>
</dbReference>
<reference evidence="4" key="1">
    <citation type="submission" date="2015-07" db="EMBL/GenBank/DDBJ databases">
        <title>Nocardia seriolae U-1 whole genome shotgun sequence.</title>
        <authorList>
            <person name="Imajoh M."/>
            <person name="Fukumoto Y."/>
            <person name="Sukeda M."/>
            <person name="Yamane J."/>
            <person name="Yamasaki K."/>
            <person name="Shimizu M."/>
            <person name="Ohnishi K."/>
            <person name="Oshima S."/>
        </authorList>
    </citation>
    <scope>NUCLEOTIDE SEQUENCE [LARGE SCALE GENOMIC DNA]</scope>
    <source>
        <strain evidence="4">U-1</strain>
    </source>
</reference>
<comment type="caution">
    <text evidence="3">The sequence shown here is derived from an EMBL/GenBank/DDBJ whole genome shotgun (WGS) entry which is preliminary data.</text>
</comment>
<feature type="signal peptide" evidence="2">
    <location>
        <begin position="1"/>
        <end position="19"/>
    </location>
</feature>
<dbReference type="InterPro" id="IPR039708">
    <property type="entry name" value="MT1774/Rv1733c-like"/>
</dbReference>
<organism evidence="3 4">
    <name type="scientific">Nocardia seriolae</name>
    <dbReference type="NCBI Taxonomy" id="37332"/>
    <lineage>
        <taxon>Bacteria</taxon>
        <taxon>Bacillati</taxon>
        <taxon>Actinomycetota</taxon>
        <taxon>Actinomycetes</taxon>
        <taxon>Mycobacteriales</taxon>
        <taxon>Nocardiaceae</taxon>
        <taxon>Nocardia</taxon>
    </lineage>
</organism>
<evidence type="ECO:0000256" key="2">
    <source>
        <dbReference type="SAM" id="SignalP"/>
    </source>
</evidence>
<feature type="transmembrane region" description="Helical" evidence="1">
    <location>
        <begin position="122"/>
        <end position="146"/>
    </location>
</feature>
<sequence>MLRTLVVLGMLIMVPVAGAVGTTVYTGAAQQISLARATRVQLTATAVEDATRVATDTPYRDPDYQVTVRWVRAGTERTAQVKTDADAKAGAPVPIWVGPDGRPTGAPAAAGQAVFDGVGAGLVTLLLAGMVAIALLWGANLVLAGVHSMQWEAEWRRMARPIGA</sequence>
<keyword evidence="4" id="KW-1185">Reference proteome</keyword>
<evidence type="ECO:0000256" key="1">
    <source>
        <dbReference type="SAM" id="Phobius"/>
    </source>
</evidence>
<dbReference type="PANTHER" id="PTHR42305">
    <property type="entry name" value="MEMBRANE PROTEIN RV1733C-RELATED"/>
    <property type="match status" value="1"/>
</dbReference>
<evidence type="ECO:0000313" key="3">
    <source>
        <dbReference type="EMBL" id="GAP30486.1"/>
    </source>
</evidence>
<proteinExistence type="predicted"/>
<name>A0ABC9YZ21_9NOCA</name>